<dbReference type="Gene3D" id="1.10.472.80">
    <property type="entry name" value="Ypt/Rab-GAP domain of gyp1p, domain 3"/>
    <property type="match status" value="1"/>
</dbReference>
<dbReference type="InterPro" id="IPR045913">
    <property type="entry name" value="TBC20/Gyp8-like"/>
</dbReference>
<organism evidence="5 6">
    <name type="scientific">Galerina marginata (strain CBS 339.88)</name>
    <dbReference type="NCBI Taxonomy" id="685588"/>
    <lineage>
        <taxon>Eukaryota</taxon>
        <taxon>Fungi</taxon>
        <taxon>Dikarya</taxon>
        <taxon>Basidiomycota</taxon>
        <taxon>Agaricomycotina</taxon>
        <taxon>Agaricomycetes</taxon>
        <taxon>Agaricomycetidae</taxon>
        <taxon>Agaricales</taxon>
        <taxon>Agaricineae</taxon>
        <taxon>Strophariaceae</taxon>
        <taxon>Galerina</taxon>
    </lineage>
</organism>
<feature type="domain" description="Rab-GAP TBC" evidence="4">
    <location>
        <begin position="29"/>
        <end position="217"/>
    </location>
</feature>
<feature type="transmembrane region" description="Helical" evidence="3">
    <location>
        <begin position="540"/>
        <end position="558"/>
    </location>
</feature>
<dbReference type="GO" id="GO:0005789">
    <property type="term" value="C:endoplasmic reticulum membrane"/>
    <property type="evidence" value="ECO:0007669"/>
    <property type="project" value="TreeGrafter"/>
</dbReference>
<keyword evidence="3" id="KW-0812">Transmembrane</keyword>
<dbReference type="HOGENOM" id="CLU_024796_1_0_1"/>
<feature type="compositionally biased region" description="Low complexity" evidence="2">
    <location>
        <begin position="380"/>
        <end position="396"/>
    </location>
</feature>
<dbReference type="STRING" id="685588.A0A067T9L0"/>
<protein>
    <recommendedName>
        <fullName evidence="4">Rab-GAP TBC domain-containing protein</fullName>
    </recommendedName>
</protein>
<dbReference type="PROSITE" id="PS50086">
    <property type="entry name" value="TBC_RABGAP"/>
    <property type="match status" value="1"/>
</dbReference>
<dbReference type="InterPro" id="IPR035969">
    <property type="entry name" value="Rab-GAP_TBC_sf"/>
</dbReference>
<keyword evidence="3" id="KW-0472">Membrane</keyword>
<proteinExistence type="predicted"/>
<feature type="region of interest" description="Disordered" evidence="2">
    <location>
        <begin position="361"/>
        <end position="426"/>
    </location>
</feature>
<dbReference type="PANTHER" id="PTHR20913:SF7">
    <property type="entry name" value="RE60063P"/>
    <property type="match status" value="1"/>
</dbReference>
<dbReference type="OrthoDB" id="206700at2759"/>
<evidence type="ECO:0000256" key="1">
    <source>
        <dbReference type="ARBA" id="ARBA00022468"/>
    </source>
</evidence>
<dbReference type="GO" id="GO:0006888">
    <property type="term" value="P:endoplasmic reticulum to Golgi vesicle-mediated transport"/>
    <property type="evidence" value="ECO:0007669"/>
    <property type="project" value="TreeGrafter"/>
</dbReference>
<dbReference type="Proteomes" id="UP000027222">
    <property type="component" value="Unassembled WGS sequence"/>
</dbReference>
<feature type="compositionally biased region" description="Polar residues" evidence="2">
    <location>
        <begin position="361"/>
        <end position="371"/>
    </location>
</feature>
<name>A0A067T9L0_GALM3</name>
<dbReference type="Pfam" id="PF00566">
    <property type="entry name" value="RabGAP-TBC"/>
    <property type="match status" value="1"/>
</dbReference>
<dbReference type="SMART" id="SM00164">
    <property type="entry name" value="TBC"/>
    <property type="match status" value="1"/>
</dbReference>
<keyword evidence="3" id="KW-1133">Transmembrane helix</keyword>
<reference evidence="6" key="1">
    <citation type="journal article" date="2014" name="Proc. Natl. Acad. Sci. U.S.A.">
        <title>Extensive sampling of basidiomycete genomes demonstrates inadequacy of the white-rot/brown-rot paradigm for wood decay fungi.</title>
        <authorList>
            <person name="Riley R."/>
            <person name="Salamov A.A."/>
            <person name="Brown D.W."/>
            <person name="Nagy L.G."/>
            <person name="Floudas D."/>
            <person name="Held B.W."/>
            <person name="Levasseur A."/>
            <person name="Lombard V."/>
            <person name="Morin E."/>
            <person name="Otillar R."/>
            <person name="Lindquist E.A."/>
            <person name="Sun H."/>
            <person name="LaButti K.M."/>
            <person name="Schmutz J."/>
            <person name="Jabbour D."/>
            <person name="Luo H."/>
            <person name="Baker S.E."/>
            <person name="Pisabarro A.G."/>
            <person name="Walton J.D."/>
            <person name="Blanchette R.A."/>
            <person name="Henrissat B."/>
            <person name="Martin F."/>
            <person name="Cullen D."/>
            <person name="Hibbett D.S."/>
            <person name="Grigoriev I.V."/>
        </authorList>
    </citation>
    <scope>NUCLEOTIDE SEQUENCE [LARGE SCALE GENOMIC DNA]</scope>
    <source>
        <strain evidence="6">CBS 339.88</strain>
    </source>
</reference>
<evidence type="ECO:0000259" key="4">
    <source>
        <dbReference type="PROSITE" id="PS50086"/>
    </source>
</evidence>
<dbReference type="GO" id="GO:0005096">
    <property type="term" value="F:GTPase activator activity"/>
    <property type="evidence" value="ECO:0007669"/>
    <property type="project" value="UniProtKB-KW"/>
</dbReference>
<accession>A0A067T9L0</accession>
<dbReference type="SUPFAM" id="SSF47923">
    <property type="entry name" value="Ypt/Rab-GAP domain of gyp1p"/>
    <property type="match status" value="2"/>
</dbReference>
<keyword evidence="6" id="KW-1185">Reference proteome</keyword>
<evidence type="ECO:0000256" key="3">
    <source>
        <dbReference type="SAM" id="Phobius"/>
    </source>
</evidence>
<dbReference type="EMBL" id="KL142372">
    <property type="protein sequence ID" value="KDR79885.1"/>
    <property type="molecule type" value="Genomic_DNA"/>
</dbReference>
<keyword evidence="1" id="KW-0343">GTPase activation</keyword>
<evidence type="ECO:0000313" key="6">
    <source>
        <dbReference type="Proteomes" id="UP000027222"/>
    </source>
</evidence>
<dbReference type="PANTHER" id="PTHR20913">
    <property type="entry name" value="TBC1 DOMAIN FAMILY MEMBER 20/GTPASE"/>
    <property type="match status" value="1"/>
</dbReference>
<gene>
    <name evidence="5" type="ORF">GALMADRAFT_136469</name>
</gene>
<evidence type="ECO:0000313" key="5">
    <source>
        <dbReference type="EMBL" id="KDR79885.1"/>
    </source>
</evidence>
<evidence type="ECO:0000256" key="2">
    <source>
        <dbReference type="SAM" id="MobiDB-lite"/>
    </source>
</evidence>
<dbReference type="AlphaFoldDB" id="A0A067T9L0"/>
<dbReference type="InterPro" id="IPR000195">
    <property type="entry name" value="Rab-GAP-TBC_dom"/>
</dbReference>
<sequence length="613" mass="67882">MPTNENYQTKLKPQPLDWDDLREKSLQKGGFGEARVDIWPKLLHVSRAKDDIPSKIFLVDEEPPHQDERQIGLDTDRSFVLYPVEPKYDRETLQAALHKLLVSLFRKRPRLSYFQGYHDIVTVLFLTLPPELQLLCVEKVSLHRLRDSMGSGLEPVLGLLRVTKNLIRLVDPDFAQVLERNSPLPFYALSNLLTLFAHDMPTLPLIQHVFDYLLCRPPIASVYLAAAIILSRKKEVIRLEEEDEDGMIHSLLSSFPNLVDDVQNDDAVEAEVSSWKIEESQDGRDDDNTFFKEEADEINTLSSSSAAEEPAATEDNLDLILDGATGVPEVGEQSPILIDDVREEISKTNGTNVVSAGTEFVTASSNSSEQPLNDDVDLVSRPSASSRSSELPAPEATLPIMTPSESEQEVHLQSLSPPPPISSEPKPASTNIFLTELLRHADALYKEYPPSHSGLALSTIMGPQSVVFTWSESPAGLPSDTTAEAMVSHPELVVYPYLDIDLDRKDTSLGKDKEGKEVGKEQRRLRKLRKSPFGKMERKTMLAGTVLVLGVAMAVYGIRARNNNSNGYGFLFGIPPGRLHPSNSKDWKRLGGWVGGALAGMSEKIMNGLTSGS</sequence>
<dbReference type="Gene3D" id="1.10.8.1310">
    <property type="match status" value="1"/>
</dbReference>